<keyword evidence="2" id="KW-0418">Kinase</keyword>
<keyword evidence="2" id="KW-0808">Transferase</keyword>
<feature type="region of interest" description="Disordered" evidence="1">
    <location>
        <begin position="1"/>
        <end position="59"/>
    </location>
</feature>
<feature type="compositionally biased region" description="Basic and acidic residues" evidence="1">
    <location>
        <begin position="295"/>
        <end position="309"/>
    </location>
</feature>
<feature type="region of interest" description="Disordered" evidence="1">
    <location>
        <begin position="126"/>
        <end position="165"/>
    </location>
</feature>
<feature type="compositionally biased region" description="Low complexity" evidence="1">
    <location>
        <begin position="360"/>
        <end position="387"/>
    </location>
</feature>
<dbReference type="AlphaFoldDB" id="A0A1D6NT95"/>
<name>A0A1D6NT95_MAIZE</name>
<gene>
    <name evidence="2" type="ORF">ZEAMMB73_Zm00001d045056</name>
</gene>
<feature type="compositionally biased region" description="Basic and acidic residues" evidence="1">
    <location>
        <begin position="260"/>
        <end position="278"/>
    </location>
</feature>
<dbReference type="EMBL" id="CM000785">
    <property type="protein sequence ID" value="AQL01440.1"/>
    <property type="molecule type" value="Genomic_DNA"/>
</dbReference>
<protein>
    <submittedName>
        <fullName evidence="2">Serine threonine kinase</fullName>
    </submittedName>
</protein>
<feature type="compositionally biased region" description="Basic and acidic residues" evidence="1">
    <location>
        <begin position="505"/>
        <end position="518"/>
    </location>
</feature>
<dbReference type="GO" id="GO:0016301">
    <property type="term" value="F:kinase activity"/>
    <property type="evidence" value="ECO:0007669"/>
    <property type="project" value="UniProtKB-KW"/>
</dbReference>
<dbReference type="OMA" id="DGRCHAQ"/>
<feature type="compositionally biased region" description="Basic and acidic residues" evidence="1">
    <location>
        <begin position="140"/>
        <end position="157"/>
    </location>
</feature>
<feature type="region of interest" description="Disordered" evidence="1">
    <location>
        <begin position="212"/>
        <end position="529"/>
    </location>
</feature>
<feature type="region of interest" description="Disordered" evidence="1">
    <location>
        <begin position="544"/>
        <end position="621"/>
    </location>
</feature>
<feature type="compositionally biased region" description="Basic residues" evidence="1">
    <location>
        <begin position="558"/>
        <end position="577"/>
    </location>
</feature>
<feature type="compositionally biased region" description="Basic and acidic residues" evidence="1">
    <location>
        <begin position="34"/>
        <end position="46"/>
    </location>
</feature>
<evidence type="ECO:0000256" key="1">
    <source>
        <dbReference type="SAM" id="MobiDB-lite"/>
    </source>
</evidence>
<feature type="compositionally biased region" description="Low complexity" evidence="1">
    <location>
        <begin position="456"/>
        <end position="482"/>
    </location>
</feature>
<feature type="compositionally biased region" description="Gly residues" evidence="1">
    <location>
        <begin position="279"/>
        <end position="292"/>
    </location>
</feature>
<organism evidence="2">
    <name type="scientific">Zea mays</name>
    <name type="common">Maize</name>
    <dbReference type="NCBI Taxonomy" id="4577"/>
    <lineage>
        <taxon>Eukaryota</taxon>
        <taxon>Viridiplantae</taxon>
        <taxon>Streptophyta</taxon>
        <taxon>Embryophyta</taxon>
        <taxon>Tracheophyta</taxon>
        <taxon>Spermatophyta</taxon>
        <taxon>Magnoliopsida</taxon>
        <taxon>Liliopsida</taxon>
        <taxon>Poales</taxon>
        <taxon>Poaceae</taxon>
        <taxon>PACMAD clade</taxon>
        <taxon>Panicoideae</taxon>
        <taxon>Andropogonodae</taxon>
        <taxon>Andropogoneae</taxon>
        <taxon>Tripsacinae</taxon>
        <taxon>Zea</taxon>
    </lineage>
</organism>
<evidence type="ECO:0000313" key="2">
    <source>
        <dbReference type="EMBL" id="AQL01440.1"/>
    </source>
</evidence>
<reference evidence="2" key="1">
    <citation type="submission" date="2015-12" db="EMBL/GenBank/DDBJ databases">
        <title>Update maize B73 reference genome by single molecule sequencing technologies.</title>
        <authorList>
            <consortium name="Maize Genome Sequencing Project"/>
            <person name="Ware D."/>
        </authorList>
    </citation>
    <scope>NUCLEOTIDE SEQUENCE</scope>
    <source>
        <tissue evidence="2">Seedling</tissue>
    </source>
</reference>
<sequence length="707" mass="75354">MLLHPQRHQLQGRGAGRARRGQVHHRVLGAGGRGEARPRRHDEGRLRPVQGGHPDHHLQGRPRLLLGVHRQQGEGLVAAQLHPRRAAGVAAPVADPVVADCRNAQARAAAVAPVVLVVERPRARRDAAGGQLPLAVRARGPREHAQVQHRPPERRPPPGDPAADVQRLRGQLRPQLRDVTHAQQVGRRLLRRHGPHHLLAEQQLFLLLPRHAGRRGGGDEEASPGAQADNGHVQHGLQGGADGETEGHGAAAVEDGGGAEDARLADNGGLRDGDDRAGEGSGEGGHGGGGGVAADRGDGGPEADQRGEEAAQGGRGAQEPRRQRHVPRGPVPALQHRGDRAGDGQLQRRAQGGRGRVRPRVQGLPRPHAGGHQGAPARRGAGPVAVPAGGGGAELHPAPQHGAPPRRVPGVRLPRVRVHGQRQPGRLPVPALRRRRRARHPVAAPVPHLRRDRDGAAVPAPDQARAAGAPGPQAGEHPAGPQLREQDQRRRAGAARAAVRRRHRDAVPDDVHRGDLLLHRPGVPADGHARRQVRRLLLRRHAAADHHGEAAHGAVAPRRTRPGARRAAGHAGPRRARLAPGGGAVPRRDGAPVLRAAPQGPAGPRRRRAPGAQPAARARRGQHAVLRRHHQGWRRRRRHAQLVAVPQQHLTVTRRDDDRFPVPKISVQLKSGRFAHAAEKVERLTGMKWTFISSIGDGVVVMSCAGA</sequence>
<feature type="compositionally biased region" description="Basic residues" evidence="1">
    <location>
        <begin position="16"/>
        <end position="27"/>
    </location>
</feature>
<proteinExistence type="predicted"/>
<accession>A0A1D6NT95</accession>